<accession>A0AAD9YY28</accession>
<evidence type="ECO:0000256" key="1">
    <source>
        <dbReference type="SAM" id="MobiDB-lite"/>
    </source>
</evidence>
<comment type="caution">
    <text evidence="2">The sequence shown here is derived from an EMBL/GenBank/DDBJ whole genome shotgun (WGS) entry which is preliminary data.</text>
</comment>
<feature type="compositionally biased region" description="Basic and acidic residues" evidence="1">
    <location>
        <begin position="151"/>
        <end position="160"/>
    </location>
</feature>
<proteinExistence type="predicted"/>
<evidence type="ECO:0000313" key="3">
    <source>
        <dbReference type="Proteomes" id="UP001276659"/>
    </source>
</evidence>
<reference evidence="2" key="1">
    <citation type="submission" date="2022-11" db="EMBL/GenBank/DDBJ databases">
        <title>Chromosomal genome sequence assembly and mating type (MAT) locus characterization of the leprose asexual lichenized fungus Lepraria neglecta (Nyl.) Erichsen.</title>
        <authorList>
            <person name="Allen J.L."/>
            <person name="Pfeffer B."/>
        </authorList>
    </citation>
    <scope>NUCLEOTIDE SEQUENCE</scope>
    <source>
        <strain evidence="2">Allen 5258</strain>
    </source>
</reference>
<gene>
    <name evidence="2" type="ORF">OEA41_009927</name>
</gene>
<dbReference type="Proteomes" id="UP001276659">
    <property type="component" value="Unassembled WGS sequence"/>
</dbReference>
<feature type="region of interest" description="Disordered" evidence="1">
    <location>
        <begin position="30"/>
        <end position="160"/>
    </location>
</feature>
<evidence type="ECO:0000313" key="2">
    <source>
        <dbReference type="EMBL" id="KAK3166802.1"/>
    </source>
</evidence>
<sequence length="160" mass="18438">MVKRVEENPRQETTARESPFVWQYKSKFSWPTPSEANHARRVANPPDKNIIPRERYFGHGTMSAGPAECRNVSVGAGRRSAERSQDHKESRKNEKDEKEMNCFGKDTEDKIDKDGEENEDDDVHDVCGGGNENAEEEFEEEEDDWEMVDGVEDKEARRFA</sequence>
<dbReference type="EMBL" id="JASNWA010000011">
    <property type="protein sequence ID" value="KAK3166802.1"/>
    <property type="molecule type" value="Genomic_DNA"/>
</dbReference>
<feature type="compositionally biased region" description="Acidic residues" evidence="1">
    <location>
        <begin position="133"/>
        <end position="150"/>
    </location>
</feature>
<feature type="compositionally biased region" description="Basic and acidic residues" evidence="1">
    <location>
        <begin position="79"/>
        <end position="113"/>
    </location>
</feature>
<name>A0AAD9YY28_9LECA</name>
<protein>
    <submittedName>
        <fullName evidence="2">Uncharacterized protein</fullName>
    </submittedName>
</protein>
<feature type="compositionally biased region" description="Acidic residues" evidence="1">
    <location>
        <begin position="114"/>
        <end position="123"/>
    </location>
</feature>
<organism evidence="2 3">
    <name type="scientific">Lepraria neglecta</name>
    <dbReference type="NCBI Taxonomy" id="209136"/>
    <lineage>
        <taxon>Eukaryota</taxon>
        <taxon>Fungi</taxon>
        <taxon>Dikarya</taxon>
        <taxon>Ascomycota</taxon>
        <taxon>Pezizomycotina</taxon>
        <taxon>Lecanoromycetes</taxon>
        <taxon>OSLEUM clade</taxon>
        <taxon>Lecanoromycetidae</taxon>
        <taxon>Lecanorales</taxon>
        <taxon>Lecanorineae</taxon>
        <taxon>Stereocaulaceae</taxon>
        <taxon>Lepraria</taxon>
    </lineage>
</organism>
<dbReference type="AlphaFoldDB" id="A0AAD9YY28"/>
<keyword evidence="3" id="KW-1185">Reference proteome</keyword>